<evidence type="ECO:0000313" key="7">
    <source>
        <dbReference type="EMBL" id="KRN26792.1"/>
    </source>
</evidence>
<dbReference type="GO" id="GO:0005737">
    <property type="term" value="C:cytoplasm"/>
    <property type="evidence" value="ECO:0007669"/>
    <property type="project" value="UniProtKB-SubCell"/>
</dbReference>
<dbReference type="GO" id="GO:0009636">
    <property type="term" value="P:response to toxic substance"/>
    <property type="evidence" value="ECO:0007669"/>
    <property type="project" value="TreeGrafter"/>
</dbReference>
<protein>
    <recommendedName>
        <fullName evidence="5">Aminopeptidase</fullName>
    </recommendedName>
</protein>
<dbReference type="InterPro" id="IPR025660">
    <property type="entry name" value="Pept_his_AS"/>
</dbReference>
<keyword evidence="4 5" id="KW-0788">Thiol protease</keyword>
<dbReference type="SUPFAM" id="SSF54001">
    <property type="entry name" value="Cysteine proteinases"/>
    <property type="match status" value="1"/>
</dbReference>
<dbReference type="Pfam" id="PF03051">
    <property type="entry name" value="Peptidase_C1_2"/>
    <property type="match status" value="1"/>
</dbReference>
<feature type="active site" evidence="6">
    <location>
        <position position="386"/>
    </location>
</feature>
<dbReference type="OrthoDB" id="1111399at2"/>
<dbReference type="Gene3D" id="3.90.70.10">
    <property type="entry name" value="Cysteine proteinases"/>
    <property type="match status" value="1"/>
</dbReference>
<dbReference type="PROSITE" id="PS00639">
    <property type="entry name" value="THIOL_PROTEASE_HIS"/>
    <property type="match status" value="1"/>
</dbReference>
<dbReference type="Proteomes" id="UP000051727">
    <property type="component" value="Unassembled WGS sequence"/>
</dbReference>
<dbReference type="InterPro" id="IPR000169">
    <property type="entry name" value="Pept_cys_AS"/>
</dbReference>
<dbReference type="PIRSF" id="PIRSF005700">
    <property type="entry name" value="PepC"/>
    <property type="match status" value="1"/>
</dbReference>
<evidence type="ECO:0000256" key="6">
    <source>
        <dbReference type="PIRSR" id="PIRSR005700-1"/>
    </source>
</evidence>
<evidence type="ECO:0000313" key="8">
    <source>
        <dbReference type="Proteomes" id="UP000051727"/>
    </source>
</evidence>
<evidence type="ECO:0000256" key="1">
    <source>
        <dbReference type="ARBA" id="ARBA00004496"/>
    </source>
</evidence>
<feature type="active site" evidence="6">
    <location>
        <position position="365"/>
    </location>
</feature>
<dbReference type="GO" id="GO:0043418">
    <property type="term" value="P:homocysteine catabolic process"/>
    <property type="evidence" value="ECO:0007669"/>
    <property type="project" value="TreeGrafter"/>
</dbReference>
<dbReference type="GO" id="GO:0070005">
    <property type="term" value="F:cysteine-type aminopeptidase activity"/>
    <property type="evidence" value="ECO:0007669"/>
    <property type="project" value="InterPro"/>
</dbReference>
<comment type="caution">
    <text evidence="7">The sequence shown here is derived from an EMBL/GenBank/DDBJ whole genome shotgun (WGS) entry which is preliminary data.</text>
</comment>
<dbReference type="STRING" id="1618.IV36_GL001508"/>
<dbReference type="GO" id="GO:0006508">
    <property type="term" value="P:proteolysis"/>
    <property type="evidence" value="ECO:0007669"/>
    <property type="project" value="UniProtKB-KW"/>
</dbReference>
<evidence type="ECO:0000256" key="5">
    <source>
        <dbReference type="PIRNR" id="PIRNR005700"/>
    </source>
</evidence>
<evidence type="ECO:0000256" key="2">
    <source>
        <dbReference type="ARBA" id="ARBA00022670"/>
    </source>
</evidence>
<dbReference type="PANTHER" id="PTHR10363">
    <property type="entry name" value="BLEOMYCIN HYDROLASE"/>
    <property type="match status" value="1"/>
</dbReference>
<keyword evidence="5" id="KW-0031">Aminopeptidase</keyword>
<dbReference type="PANTHER" id="PTHR10363:SF2">
    <property type="entry name" value="BLEOMYCIN HYDROLASE"/>
    <property type="match status" value="1"/>
</dbReference>
<comment type="subcellular location">
    <subcellularLocation>
        <location evidence="1">Cytoplasm</location>
    </subcellularLocation>
</comment>
<gene>
    <name evidence="7" type="ORF">IV36_GL001508</name>
</gene>
<dbReference type="EMBL" id="JQAR01000033">
    <property type="protein sequence ID" value="KRN26792.1"/>
    <property type="molecule type" value="Genomic_DNA"/>
</dbReference>
<dbReference type="InterPro" id="IPR038765">
    <property type="entry name" value="Papain-like_cys_pep_sf"/>
</dbReference>
<proteinExistence type="inferred from homology"/>
<sequence length="441" mass="50594">MNTKGRDISEKDLAKFQREYGKSKTNRVVARAVQKNGIASTSEDYEMQKKLARVFSLELETGNISNQKNSGRCWLFATLNTMRHQFASKYKVKDFELSENYNSFYDRLEKANHFYESVIRTAALPFSDRTVKNLFDFPDDDGGQWANAAALVEKYGVVPKSAMPETFNSEKTSEISAVLARKLRKDGILLRKFVTEGKSSEILETTKNKFLTEVYRMLVYAFGEPPAKFDYEYRNDDKKYFIDQNITPKEFFKKYFEWNFADYVCLSNAPDHKLNELYELPSQSYIHSGMQVTFANTIIDSLKSTTIAQLKDGEAVWFGSDVGKDSDRKLGILSSELYKKSELFDVDLKLGKADRLSTGDGTVSHAMAIVGVDIVEGVPVKWKVENSWGDKYGEKGYFIMSDDWFDQHVYEVIVKKQYLNENDSKILSKQAIKMEPWDSLA</sequence>
<dbReference type="CDD" id="cd00585">
    <property type="entry name" value="Peptidase_C1B"/>
    <property type="match status" value="1"/>
</dbReference>
<dbReference type="RefSeq" id="WP_056992374.1">
    <property type="nucleotide sequence ID" value="NZ_JQAR01000033.1"/>
</dbReference>
<accession>A0A0R2FE92</accession>
<dbReference type="PATRIC" id="fig|1618.3.peg.1526"/>
<dbReference type="PROSITE" id="PS00139">
    <property type="entry name" value="THIOL_PROTEASE_CYS"/>
    <property type="match status" value="1"/>
</dbReference>
<keyword evidence="2 5" id="KW-0645">Protease</keyword>
<reference evidence="7 8" key="1">
    <citation type="journal article" date="2015" name="Genome Announc.">
        <title>Expanding the biotechnology potential of lactobacilli through comparative genomics of 213 strains and associated genera.</title>
        <authorList>
            <person name="Sun Z."/>
            <person name="Harris H.M."/>
            <person name="McCann A."/>
            <person name="Guo C."/>
            <person name="Argimon S."/>
            <person name="Zhang W."/>
            <person name="Yang X."/>
            <person name="Jeffery I.B."/>
            <person name="Cooney J.C."/>
            <person name="Kagawa T.F."/>
            <person name="Liu W."/>
            <person name="Song Y."/>
            <person name="Salvetti E."/>
            <person name="Wrobel A."/>
            <person name="Rasinkangas P."/>
            <person name="Parkhill J."/>
            <person name="Rea M.C."/>
            <person name="O'Sullivan O."/>
            <person name="Ritari J."/>
            <person name="Douillard F.P."/>
            <person name="Paul Ross R."/>
            <person name="Yang R."/>
            <person name="Briner A.E."/>
            <person name="Felis G.E."/>
            <person name="de Vos W.M."/>
            <person name="Barrangou R."/>
            <person name="Klaenhammer T.R."/>
            <person name="Caufield P.W."/>
            <person name="Cui Y."/>
            <person name="Zhang H."/>
            <person name="O'Toole P.W."/>
        </authorList>
    </citation>
    <scope>NUCLEOTIDE SEQUENCE [LARGE SCALE GENOMIC DNA]</scope>
    <source>
        <strain evidence="7 8">ATCC 27304</strain>
    </source>
</reference>
<dbReference type="AlphaFoldDB" id="A0A0R2FE92"/>
<dbReference type="InterPro" id="IPR004134">
    <property type="entry name" value="Peptidase_C1B"/>
</dbReference>
<evidence type="ECO:0000256" key="3">
    <source>
        <dbReference type="ARBA" id="ARBA00022801"/>
    </source>
</evidence>
<evidence type="ECO:0000256" key="4">
    <source>
        <dbReference type="ARBA" id="ARBA00022807"/>
    </source>
</evidence>
<name>A0A0R2FE92_9LACO</name>
<keyword evidence="3 5" id="KW-0378">Hydrolase</keyword>
<comment type="similarity">
    <text evidence="5">Belongs to the peptidase C1 family.</text>
</comment>
<feature type="active site" evidence="6">
    <location>
        <position position="73"/>
    </location>
</feature>
<organism evidence="7 8">
    <name type="scientific">Liquorilactobacillus mali</name>
    <dbReference type="NCBI Taxonomy" id="1618"/>
    <lineage>
        <taxon>Bacteria</taxon>
        <taxon>Bacillati</taxon>
        <taxon>Bacillota</taxon>
        <taxon>Bacilli</taxon>
        <taxon>Lactobacillales</taxon>
        <taxon>Lactobacillaceae</taxon>
        <taxon>Liquorilactobacillus</taxon>
    </lineage>
</organism>